<protein>
    <submittedName>
        <fullName evidence="9">YgbK domain protein</fullName>
    </submittedName>
</protein>
<dbReference type="PATRIC" id="fig|1095750.3.peg.1969"/>
<dbReference type="InterPro" id="IPR010737">
    <property type="entry name" value="4-carb_acid_sugar_kinase_N"/>
</dbReference>
<accession>I0R6C4</accession>
<evidence type="ECO:0000256" key="2">
    <source>
        <dbReference type="ARBA" id="ARBA00022679"/>
    </source>
</evidence>
<dbReference type="RefSeq" id="WP_008754479.1">
    <property type="nucleotide sequence ID" value="NZ_AJGH01000091.1"/>
</dbReference>
<evidence type="ECO:0000256" key="6">
    <source>
        <dbReference type="ARBA" id="ARBA00023277"/>
    </source>
</evidence>
<keyword evidence="3" id="KW-0547">Nucleotide-binding</keyword>
<keyword evidence="2" id="KW-0808">Transferase</keyword>
<gene>
    <name evidence="9" type="ORF">HMPREF9970_1563</name>
</gene>
<comment type="similarity">
    <text evidence="1">Belongs to the four-carbon acid sugar kinase family.</text>
</comment>
<dbReference type="Gene3D" id="3.40.50.10840">
    <property type="entry name" value="Putative sugar-binding, N-terminal domain"/>
    <property type="match status" value="1"/>
</dbReference>
<reference evidence="9 10" key="1">
    <citation type="submission" date="2012-03" db="EMBL/GenBank/DDBJ databases">
        <authorList>
            <person name="Durkin A.S."/>
            <person name="McCorrison J."/>
            <person name="Torralba M."/>
            <person name="Gillis M."/>
            <person name="Methe B."/>
            <person name="Sutton G."/>
            <person name="Nelson K.E."/>
        </authorList>
    </citation>
    <scope>NUCLEOTIDE SEQUENCE [LARGE SCALE GENOMIC DNA]</scope>
    <source>
        <strain evidence="9 10">F0468</strain>
    </source>
</reference>
<dbReference type="Gene3D" id="3.40.980.20">
    <property type="entry name" value="Four-carbon acid sugar kinase, nucleotide binding domain"/>
    <property type="match status" value="1"/>
</dbReference>
<evidence type="ECO:0000313" key="10">
    <source>
        <dbReference type="Proteomes" id="UP000005039"/>
    </source>
</evidence>
<sequence length="449" mass="48787">MPHIGVIADDLTGATTTGVLLARSGAKTAVFFNEEAAKTNSNISSLDAILISSNSRALPQDEAYEKVSEATKALQSMNVSFFSKRIDTTMRGGIGVEIDAMLDYMDEETVAIVVPAMPQSKRILVGGYSIIDSVALVDTPVAQDVRTPVLENYIPKLLDGQSRRKIGSVTLENILSGKTEIKKALKMARHSGADIIVVDAVTLDHIELIAKACLELKWNILAVDPGPFTSKLAFCRKLIHEEKDNIPVETVDESGKFVLIAAGSASPVTKRQMEVLCQDNRHKRVSIDPIALIDGGNIALKEVDITLEHVKSIFKNENPRAILLETALHGELLDLDFEDKKRGYASGMSANRINAGLGNIVARIIEALGRDKIAGIYTTGGDTMVNVCYQLEVECIEVIDYVIPQTDVCRMLGKYQGLPIIGKGGLTGNESIVLDIVDRLFKEASRKNK</sequence>
<organism evidence="9 10">
    <name type="scientific">Lachnoanaerobaculum saburreum F0468</name>
    <dbReference type="NCBI Taxonomy" id="1095750"/>
    <lineage>
        <taxon>Bacteria</taxon>
        <taxon>Bacillati</taxon>
        <taxon>Bacillota</taxon>
        <taxon>Clostridia</taxon>
        <taxon>Lachnospirales</taxon>
        <taxon>Lachnospiraceae</taxon>
        <taxon>Lachnoanaerobaculum</taxon>
    </lineage>
</organism>
<keyword evidence="5" id="KW-0067">ATP-binding</keyword>
<proteinExistence type="inferred from homology"/>
<evidence type="ECO:0000313" key="9">
    <source>
        <dbReference type="EMBL" id="EIC95232.1"/>
    </source>
</evidence>
<name>I0R6C4_9FIRM</name>
<dbReference type="OrthoDB" id="9778478at2"/>
<feature type="domain" description="Four-carbon acid sugar kinase N-terminal" evidence="7">
    <location>
        <begin position="4"/>
        <end position="232"/>
    </location>
</feature>
<keyword evidence="10" id="KW-1185">Reference proteome</keyword>
<dbReference type="eggNOG" id="COG3395">
    <property type="taxonomic scope" value="Bacteria"/>
</dbReference>
<dbReference type="InterPro" id="IPR031475">
    <property type="entry name" value="NBD_C"/>
</dbReference>
<keyword evidence="6" id="KW-0119">Carbohydrate metabolism</keyword>
<evidence type="ECO:0000256" key="5">
    <source>
        <dbReference type="ARBA" id="ARBA00022840"/>
    </source>
</evidence>
<dbReference type="Pfam" id="PF07005">
    <property type="entry name" value="SBD_N"/>
    <property type="match status" value="1"/>
</dbReference>
<keyword evidence="4" id="KW-0418">Kinase</keyword>
<dbReference type="EMBL" id="AJGH01000091">
    <property type="protein sequence ID" value="EIC95232.1"/>
    <property type="molecule type" value="Genomic_DNA"/>
</dbReference>
<comment type="caution">
    <text evidence="9">The sequence shown here is derived from an EMBL/GenBank/DDBJ whole genome shotgun (WGS) entry which is preliminary data.</text>
</comment>
<evidence type="ECO:0000256" key="4">
    <source>
        <dbReference type="ARBA" id="ARBA00022777"/>
    </source>
</evidence>
<dbReference type="GO" id="GO:0016301">
    <property type="term" value="F:kinase activity"/>
    <property type="evidence" value="ECO:0007669"/>
    <property type="project" value="UniProtKB-KW"/>
</dbReference>
<evidence type="ECO:0000256" key="3">
    <source>
        <dbReference type="ARBA" id="ARBA00022741"/>
    </source>
</evidence>
<dbReference type="GO" id="GO:0005524">
    <property type="term" value="F:ATP binding"/>
    <property type="evidence" value="ECO:0007669"/>
    <property type="project" value="UniProtKB-KW"/>
</dbReference>
<dbReference type="InterPro" id="IPR037051">
    <property type="entry name" value="4-carb_acid_sugar_kinase_N_sf"/>
</dbReference>
<dbReference type="SUPFAM" id="SSF142764">
    <property type="entry name" value="YgbK-like"/>
    <property type="match status" value="1"/>
</dbReference>
<evidence type="ECO:0000259" key="7">
    <source>
        <dbReference type="Pfam" id="PF07005"/>
    </source>
</evidence>
<dbReference type="Pfam" id="PF17042">
    <property type="entry name" value="NBD_C"/>
    <property type="match status" value="1"/>
</dbReference>
<feature type="domain" description="Four-carbon acid sugar kinase nucleotide binding" evidence="8">
    <location>
        <begin position="259"/>
        <end position="431"/>
    </location>
</feature>
<dbReference type="Proteomes" id="UP000005039">
    <property type="component" value="Unassembled WGS sequence"/>
</dbReference>
<evidence type="ECO:0000256" key="1">
    <source>
        <dbReference type="ARBA" id="ARBA00005715"/>
    </source>
</evidence>
<dbReference type="AlphaFoldDB" id="I0R6C4"/>
<dbReference type="InterPro" id="IPR042213">
    <property type="entry name" value="NBD_C_sf"/>
</dbReference>
<evidence type="ECO:0000259" key="8">
    <source>
        <dbReference type="Pfam" id="PF17042"/>
    </source>
</evidence>